<dbReference type="EnsemblMetazoa" id="ACUA015554-RA">
    <property type="protein sequence ID" value="ACUA015554-PA"/>
    <property type="gene ID" value="ACUA015554"/>
</dbReference>
<protein>
    <submittedName>
        <fullName evidence="1">Uncharacterized protein</fullName>
    </submittedName>
</protein>
<keyword evidence="2" id="KW-1185">Reference proteome</keyword>
<dbReference type="EMBL" id="AXCM01000804">
    <property type="status" value="NOT_ANNOTATED_CDS"/>
    <property type="molecule type" value="Genomic_DNA"/>
</dbReference>
<accession>A0A182MDE0</accession>
<dbReference type="Proteomes" id="UP000075883">
    <property type="component" value="Unassembled WGS sequence"/>
</dbReference>
<proteinExistence type="predicted"/>
<reference evidence="1" key="2">
    <citation type="submission" date="2020-05" db="UniProtKB">
        <authorList>
            <consortium name="EnsemblMetazoa"/>
        </authorList>
    </citation>
    <scope>IDENTIFICATION</scope>
    <source>
        <strain evidence="1">A-37</strain>
    </source>
</reference>
<organism evidence="1 2">
    <name type="scientific">Anopheles culicifacies</name>
    <dbReference type="NCBI Taxonomy" id="139723"/>
    <lineage>
        <taxon>Eukaryota</taxon>
        <taxon>Metazoa</taxon>
        <taxon>Ecdysozoa</taxon>
        <taxon>Arthropoda</taxon>
        <taxon>Hexapoda</taxon>
        <taxon>Insecta</taxon>
        <taxon>Pterygota</taxon>
        <taxon>Neoptera</taxon>
        <taxon>Endopterygota</taxon>
        <taxon>Diptera</taxon>
        <taxon>Nematocera</taxon>
        <taxon>Culicoidea</taxon>
        <taxon>Culicidae</taxon>
        <taxon>Anophelinae</taxon>
        <taxon>Anopheles</taxon>
        <taxon>culicifacies species complex</taxon>
    </lineage>
</organism>
<name>A0A182MDE0_9DIPT</name>
<dbReference type="AlphaFoldDB" id="A0A182MDE0"/>
<sequence>MKTLELENTRQVATFQNRNCFSGKPNWIQHVIAQDRLEQIILIVRFKRWLTGHHFVHQYTKCPPVDRGPVIELLQNLRRNVIRCTAKRRREVVSVGQLAVTFRIKQYIVQLQITVYDTVPVEKLQRERYLGGVEGCPGLIEFAGTLYLEHQITPVHVLHHEEQPVGRLEARVKRGQERMFGGQRQYAFLRHRAIHVVVLQDHVLFQHLDGVHLVRAFLFRQHHLAERTLAQHFDEVEVVQAHLARHWSCIAIVVGAEVHQHSHCRSAGF</sequence>
<evidence type="ECO:0000313" key="1">
    <source>
        <dbReference type="EnsemblMetazoa" id="ACUA015554-PA"/>
    </source>
</evidence>
<dbReference type="VEuPathDB" id="VectorBase:ACUA015554"/>
<reference evidence="2" key="1">
    <citation type="submission" date="2013-09" db="EMBL/GenBank/DDBJ databases">
        <title>The Genome Sequence of Anopheles culicifacies species A.</title>
        <authorList>
            <consortium name="The Broad Institute Genomics Platform"/>
            <person name="Neafsey D.E."/>
            <person name="Besansky N."/>
            <person name="Howell P."/>
            <person name="Walton C."/>
            <person name="Young S.K."/>
            <person name="Zeng Q."/>
            <person name="Gargeya S."/>
            <person name="Fitzgerald M."/>
            <person name="Haas B."/>
            <person name="Abouelleil A."/>
            <person name="Allen A.W."/>
            <person name="Alvarado L."/>
            <person name="Arachchi H.M."/>
            <person name="Berlin A.M."/>
            <person name="Chapman S.B."/>
            <person name="Gainer-Dewar J."/>
            <person name="Goldberg J."/>
            <person name="Griggs A."/>
            <person name="Gujja S."/>
            <person name="Hansen M."/>
            <person name="Howarth C."/>
            <person name="Imamovic A."/>
            <person name="Ireland A."/>
            <person name="Larimer J."/>
            <person name="McCowan C."/>
            <person name="Murphy C."/>
            <person name="Pearson M."/>
            <person name="Poon T.W."/>
            <person name="Priest M."/>
            <person name="Roberts A."/>
            <person name="Saif S."/>
            <person name="Shea T."/>
            <person name="Sisk P."/>
            <person name="Sykes S."/>
            <person name="Wortman J."/>
            <person name="Nusbaum C."/>
            <person name="Birren B."/>
        </authorList>
    </citation>
    <scope>NUCLEOTIDE SEQUENCE [LARGE SCALE GENOMIC DNA]</scope>
    <source>
        <strain evidence="2">A-37</strain>
    </source>
</reference>
<evidence type="ECO:0000313" key="2">
    <source>
        <dbReference type="Proteomes" id="UP000075883"/>
    </source>
</evidence>